<proteinExistence type="predicted"/>
<dbReference type="EMBL" id="QXIW01000010">
    <property type="protein sequence ID" value="RIE14611.1"/>
    <property type="molecule type" value="Genomic_DNA"/>
</dbReference>
<keyword evidence="1" id="KW-0812">Transmembrane</keyword>
<protein>
    <submittedName>
        <fullName evidence="2">Uncharacterized protein</fullName>
    </submittedName>
</protein>
<dbReference type="AlphaFoldDB" id="A0A398DVZ2"/>
<sequence>MSTAQRGNTREIWRRVLPVALVLAAVVTAFVVTHEPLARVEVVDFTQEQQDLGSFYGLWTDEQKALKAMPLADYIVSVTAGKTTVVDTAPWATFAHGVSLSQEGNPPDRTWRRRIGEYGSMYVRQRDLPSPDLVAGLPDGEARYASLSDGTWVKAVAVRLSSSDFTLGSGLHGPPHSLAYPLRDMFFPLLGLAVLIYVLLPWPHRGEGIIAYDRWRMVLGDSMGLLLTIVFVGLPFLITSNAALAVTEYWGLTLVFWLIGLLGLWAVQVGISAGGLQIMVLADSLVRMTAWRREEYLFADMAFVQPAIQIPPKWLITTSWLAALSGRRGSGAALLGAQSETRGFRITMKDGRVAHIWLTDQMGAVMMRGAEALPRALTAAGVPMSTEGVTVRGMSVG</sequence>
<keyword evidence="1" id="KW-0472">Membrane</keyword>
<feature type="transmembrane region" description="Helical" evidence="1">
    <location>
        <begin position="185"/>
        <end position="202"/>
    </location>
</feature>
<name>A0A398DVZ2_9BACT</name>
<reference evidence="2 3" key="1">
    <citation type="submission" date="2018-09" db="EMBL/GenBank/DDBJ databases">
        <title>Discovery and Ecogenomic Context for Candidatus Cryosericales, a Global Caldiserica Order Active in Thawing Permafrost.</title>
        <authorList>
            <person name="Martinez M.A."/>
            <person name="Woodcroft B.J."/>
            <person name="Ignacio Espinoza J.C."/>
            <person name="Zayed A."/>
            <person name="Singleton C.M."/>
            <person name="Boyd J."/>
            <person name="Li Y.-F."/>
            <person name="Purvine S."/>
            <person name="Maughan H."/>
            <person name="Hodgkins S.B."/>
            <person name="Anderson D."/>
            <person name="Sederholm M."/>
            <person name="Temperton B."/>
            <person name="Saleska S.R."/>
            <person name="Tyson G.W."/>
            <person name="Rich V.I."/>
        </authorList>
    </citation>
    <scope>NUCLEOTIDE SEQUENCE [LARGE SCALE GENOMIC DNA]</scope>
    <source>
        <strain evidence="2 3">SMC3</strain>
    </source>
</reference>
<dbReference type="RefSeq" id="WP_119086970.1">
    <property type="nucleotide sequence ID" value="NZ_QXIV01000009.1"/>
</dbReference>
<accession>A0A398DVZ2</accession>
<evidence type="ECO:0000313" key="3">
    <source>
        <dbReference type="Proteomes" id="UP000266042"/>
    </source>
</evidence>
<feature type="transmembrane region" description="Helical" evidence="1">
    <location>
        <begin position="223"/>
        <end position="244"/>
    </location>
</feature>
<evidence type="ECO:0000256" key="1">
    <source>
        <dbReference type="SAM" id="Phobius"/>
    </source>
</evidence>
<organism evidence="2 3">
    <name type="scientific">Candidatus Cryosericum hinesii</name>
    <dbReference type="NCBI Taxonomy" id="2290915"/>
    <lineage>
        <taxon>Bacteria</taxon>
        <taxon>Pseudomonadati</taxon>
        <taxon>Caldisericota/Cryosericota group</taxon>
        <taxon>Candidatus Cryosericota</taxon>
        <taxon>Candidatus Cryosericia</taxon>
        <taxon>Candidatus Cryosericales</taxon>
        <taxon>Candidatus Cryosericaceae</taxon>
        <taxon>Candidatus Cryosericum</taxon>
    </lineage>
</organism>
<keyword evidence="1" id="KW-1133">Transmembrane helix</keyword>
<comment type="caution">
    <text evidence="2">The sequence shown here is derived from an EMBL/GenBank/DDBJ whole genome shotgun (WGS) entry which is preliminary data.</text>
</comment>
<evidence type="ECO:0000313" key="2">
    <source>
        <dbReference type="EMBL" id="RIE14611.1"/>
    </source>
</evidence>
<feature type="transmembrane region" description="Helical" evidence="1">
    <location>
        <begin position="256"/>
        <end position="282"/>
    </location>
</feature>
<gene>
    <name evidence="2" type="ORF">SMC3_01705</name>
</gene>
<dbReference type="Proteomes" id="UP000266042">
    <property type="component" value="Unassembled WGS sequence"/>
</dbReference>
<feature type="transmembrane region" description="Helical" evidence="1">
    <location>
        <begin position="12"/>
        <end position="32"/>
    </location>
</feature>